<sequence length="466" mass="55717">MYKLMEKKDRDKYRLLKYLQSSEKQLFPTAELTEKLNLSEVKISELVDDLINDFSSNWPELQANEQLFRNNFNEVIKGPNYSVEPFFKLFIQRSILYQLARDLFYERDISFEKYAAKHNRSISTIMRLWRYLKDVFLEFDIRIIKREGIFMMDGPEEKIRYLFFTLFKDSGKKVPSLVQRYHLDYVNDSKAIPATQMKIDNLNLMLNIALTRIRKEKFIEKEMDFFYIMNKLTNEEAFYEIFAPFYAKKLPVDRLETEINFLYFFINTWSILEHKVVASASTYLTPKIISQKDFTICNNILFEVGNAHQINLNPESYFYLIANMILMLRKQAVFGSLVDLRGNFTNTDEYDAFMQKLPPSVLEQDAISTEQLFILYYPLISENQSMIKVLLMSRYGFENIKLLQKKITSFLHHSVEFIQLLQHKPDLIITDYYYENDEVPIYYITPFPRNRELERLARFIDETIET</sequence>
<dbReference type="KEGG" id="vao:FA707_00140"/>
<keyword evidence="3" id="KW-1185">Reference proteome</keyword>
<evidence type="ECO:0000313" key="3">
    <source>
        <dbReference type="Proteomes" id="UP000298615"/>
    </source>
</evidence>
<evidence type="ECO:0000313" key="2">
    <source>
        <dbReference type="EMBL" id="QCI85469.1"/>
    </source>
</evidence>
<name>A0A4D7CMY3_9ENTE</name>
<dbReference type="EMBL" id="CP039712">
    <property type="protein sequence ID" value="QCI85469.1"/>
    <property type="molecule type" value="Genomic_DNA"/>
</dbReference>
<proteinExistence type="predicted"/>
<dbReference type="Proteomes" id="UP000298615">
    <property type="component" value="Chromosome"/>
</dbReference>
<dbReference type="RefSeq" id="WP_136952330.1">
    <property type="nucleotide sequence ID" value="NZ_CP039712.1"/>
</dbReference>
<reference evidence="2 3" key="1">
    <citation type="submission" date="2019-04" db="EMBL/GenBank/DDBJ databases">
        <title>Vagococcus sp. nov., isolated from faeces of yaks (Bos grunniens).</title>
        <authorList>
            <person name="Ge Y."/>
        </authorList>
    </citation>
    <scope>NUCLEOTIDE SEQUENCE [LARGE SCALE GENOMIC DNA]</scope>
    <source>
        <strain evidence="2 3">MN-17</strain>
    </source>
</reference>
<accession>A0A4D7CMY3</accession>
<dbReference type="Pfam" id="PF05043">
    <property type="entry name" value="Mga"/>
    <property type="match status" value="1"/>
</dbReference>
<dbReference type="Gene3D" id="3.40.50.2300">
    <property type="match status" value="1"/>
</dbReference>
<evidence type="ECO:0000259" key="1">
    <source>
        <dbReference type="Pfam" id="PF05043"/>
    </source>
</evidence>
<organism evidence="2 3">
    <name type="scientific">Vagococcus zengguangii</name>
    <dbReference type="NCBI Taxonomy" id="2571750"/>
    <lineage>
        <taxon>Bacteria</taxon>
        <taxon>Bacillati</taxon>
        <taxon>Bacillota</taxon>
        <taxon>Bacilli</taxon>
        <taxon>Lactobacillales</taxon>
        <taxon>Enterococcaceae</taxon>
        <taxon>Vagococcus</taxon>
    </lineage>
</organism>
<gene>
    <name evidence="2" type="ORF">FA707_00140</name>
</gene>
<feature type="domain" description="Mga helix-turn-helix" evidence="1">
    <location>
        <begin position="80"/>
        <end position="167"/>
    </location>
</feature>
<protein>
    <recommendedName>
        <fullName evidence="1">Mga helix-turn-helix domain-containing protein</fullName>
    </recommendedName>
</protein>
<dbReference type="AlphaFoldDB" id="A0A4D7CMY3"/>
<dbReference type="InterPro" id="IPR007737">
    <property type="entry name" value="Mga_HTH"/>
</dbReference>